<keyword evidence="2" id="KW-1185">Reference proteome</keyword>
<evidence type="ECO:0000313" key="1">
    <source>
        <dbReference type="EMBL" id="KAA8493113.1"/>
    </source>
</evidence>
<dbReference type="AlphaFoldDB" id="A0A5J4YQQ4"/>
<gene>
    <name evidence="1" type="ORF">FVE85_8558</name>
</gene>
<evidence type="ECO:0000313" key="2">
    <source>
        <dbReference type="Proteomes" id="UP000324585"/>
    </source>
</evidence>
<sequence>MQLRCDVSISGVTRMKALRPIHSTPEVRQVQVGDLKSLQMYVLRRVRKATDKRTANEEVARDVVHC</sequence>
<organism evidence="1 2">
    <name type="scientific">Porphyridium purpureum</name>
    <name type="common">Red alga</name>
    <name type="synonym">Porphyridium cruentum</name>
    <dbReference type="NCBI Taxonomy" id="35688"/>
    <lineage>
        <taxon>Eukaryota</taxon>
        <taxon>Rhodophyta</taxon>
        <taxon>Bangiophyceae</taxon>
        <taxon>Porphyridiales</taxon>
        <taxon>Porphyridiaceae</taxon>
        <taxon>Porphyridium</taxon>
    </lineage>
</organism>
<accession>A0A5J4YQQ4</accession>
<reference evidence="2" key="1">
    <citation type="journal article" date="2019" name="Nat. Commun.">
        <title>Expansion of phycobilisome linker gene families in mesophilic red algae.</title>
        <authorList>
            <person name="Lee J."/>
            <person name="Kim D."/>
            <person name="Bhattacharya D."/>
            <person name="Yoon H.S."/>
        </authorList>
    </citation>
    <scope>NUCLEOTIDE SEQUENCE [LARGE SCALE GENOMIC DNA]</scope>
    <source>
        <strain evidence="2">CCMP 1328</strain>
    </source>
</reference>
<name>A0A5J4YQQ4_PORPP</name>
<protein>
    <submittedName>
        <fullName evidence="1">Uncharacterized protein</fullName>
    </submittedName>
</protein>
<comment type="caution">
    <text evidence="1">The sequence shown here is derived from an EMBL/GenBank/DDBJ whole genome shotgun (WGS) entry which is preliminary data.</text>
</comment>
<dbReference type="EMBL" id="VRMN01000007">
    <property type="protein sequence ID" value="KAA8493113.1"/>
    <property type="molecule type" value="Genomic_DNA"/>
</dbReference>
<dbReference type="Proteomes" id="UP000324585">
    <property type="component" value="Unassembled WGS sequence"/>
</dbReference>
<proteinExistence type="predicted"/>